<dbReference type="InterPro" id="IPR036866">
    <property type="entry name" value="RibonucZ/Hydroxyglut_hydro"/>
</dbReference>
<evidence type="ECO:0000256" key="3">
    <source>
        <dbReference type="ARBA" id="ARBA00022801"/>
    </source>
</evidence>
<accession>A0ABY8EGJ6</accession>
<dbReference type="SUPFAM" id="SSF56281">
    <property type="entry name" value="Metallo-hydrolase/oxidoreductase"/>
    <property type="match status" value="1"/>
</dbReference>
<reference evidence="6 7" key="1">
    <citation type="submission" date="2023-03" db="EMBL/GenBank/DDBJ databases">
        <title>Complete genome sequence of Tepidibacter sp. SWIR-1, isolated from a deep-sea hydrothermal vent.</title>
        <authorList>
            <person name="Li X."/>
        </authorList>
    </citation>
    <scope>NUCLEOTIDE SEQUENCE [LARGE SCALE GENOMIC DNA]</scope>
    <source>
        <strain evidence="6 7">SWIR-1</strain>
    </source>
</reference>
<evidence type="ECO:0000256" key="1">
    <source>
        <dbReference type="ARBA" id="ARBA00001947"/>
    </source>
</evidence>
<proteinExistence type="predicted"/>
<dbReference type="RefSeq" id="WP_277734334.1">
    <property type="nucleotide sequence ID" value="NZ_CP120733.1"/>
</dbReference>
<dbReference type="SMART" id="SM00849">
    <property type="entry name" value="Lactamase_B"/>
    <property type="match status" value="1"/>
</dbReference>
<dbReference type="Proteomes" id="UP001222800">
    <property type="component" value="Chromosome"/>
</dbReference>
<dbReference type="Gene3D" id="3.60.15.10">
    <property type="entry name" value="Ribonuclease Z/Hydroxyacylglutathione hydrolase-like"/>
    <property type="match status" value="1"/>
</dbReference>
<keyword evidence="3" id="KW-0378">Hydrolase</keyword>
<gene>
    <name evidence="6" type="ORF">P4S50_08280</name>
</gene>
<dbReference type="CDD" id="cd06262">
    <property type="entry name" value="metallo-hydrolase-like_MBL-fold"/>
    <property type="match status" value="1"/>
</dbReference>
<keyword evidence="4" id="KW-0862">Zinc</keyword>
<dbReference type="InterPro" id="IPR001279">
    <property type="entry name" value="Metallo-B-lactamas"/>
</dbReference>
<comment type="cofactor">
    <cofactor evidence="1">
        <name>Zn(2+)</name>
        <dbReference type="ChEBI" id="CHEBI:29105"/>
    </cofactor>
</comment>
<dbReference type="PANTHER" id="PTHR46233:SF3">
    <property type="entry name" value="HYDROXYACYLGLUTATHIONE HYDROLASE GLOC"/>
    <property type="match status" value="1"/>
</dbReference>
<feature type="domain" description="Metallo-beta-lactamase" evidence="5">
    <location>
        <begin position="12"/>
        <end position="191"/>
    </location>
</feature>
<sequence>MILKRFIVGKISTNAYIIHDRHTLDAAVIDPGDNSKLLINYINKNNLNLTHIILTHHHYDHIGAVKDLKKEYNSDVLIHKKDLKGLKNPSINLSKQSNGKSISIDADKMVSNGSLIQIGNISLEVIHTPGHTKGGICLKAINQDIIFTGDTLFNDGIGRLDLPGGSEEDMINSIKNIISKWDNNIHVYPGHGNGDTMKNIRLQNEEYKYIIDRY</sequence>
<protein>
    <submittedName>
        <fullName evidence="6">MBL fold metallo-hydrolase</fullName>
    </submittedName>
</protein>
<evidence type="ECO:0000259" key="5">
    <source>
        <dbReference type="SMART" id="SM00849"/>
    </source>
</evidence>
<dbReference type="EMBL" id="CP120733">
    <property type="protein sequence ID" value="WFD12062.1"/>
    <property type="molecule type" value="Genomic_DNA"/>
</dbReference>
<evidence type="ECO:0000313" key="6">
    <source>
        <dbReference type="EMBL" id="WFD12062.1"/>
    </source>
</evidence>
<keyword evidence="2" id="KW-0479">Metal-binding</keyword>
<evidence type="ECO:0000256" key="4">
    <source>
        <dbReference type="ARBA" id="ARBA00022833"/>
    </source>
</evidence>
<dbReference type="PANTHER" id="PTHR46233">
    <property type="entry name" value="HYDROXYACYLGLUTATHIONE HYDROLASE GLOC"/>
    <property type="match status" value="1"/>
</dbReference>
<dbReference type="Pfam" id="PF00753">
    <property type="entry name" value="Lactamase_B"/>
    <property type="match status" value="1"/>
</dbReference>
<organism evidence="6 7">
    <name type="scientific">Tepidibacter hydrothermalis</name>
    <dbReference type="NCBI Taxonomy" id="3036126"/>
    <lineage>
        <taxon>Bacteria</taxon>
        <taxon>Bacillati</taxon>
        <taxon>Bacillota</taxon>
        <taxon>Clostridia</taxon>
        <taxon>Peptostreptococcales</taxon>
        <taxon>Peptostreptococcaceae</taxon>
        <taxon>Tepidibacter</taxon>
    </lineage>
</organism>
<dbReference type="InterPro" id="IPR051453">
    <property type="entry name" value="MBL_Glyoxalase_II"/>
</dbReference>
<keyword evidence="7" id="KW-1185">Reference proteome</keyword>
<evidence type="ECO:0000313" key="7">
    <source>
        <dbReference type="Proteomes" id="UP001222800"/>
    </source>
</evidence>
<name>A0ABY8EGJ6_9FIRM</name>
<evidence type="ECO:0000256" key="2">
    <source>
        <dbReference type="ARBA" id="ARBA00022723"/>
    </source>
</evidence>